<dbReference type="AlphaFoldDB" id="A0A345XNH0"/>
<keyword evidence="3" id="KW-1185">Reference proteome</keyword>
<proteinExistence type="predicted"/>
<dbReference type="InterPro" id="IPR021903">
    <property type="entry name" value="DUF3515"/>
</dbReference>
<keyword evidence="1" id="KW-0732">Signal</keyword>
<dbReference type="EMBL" id="CP031320">
    <property type="protein sequence ID" value="AXK33186.1"/>
    <property type="molecule type" value="Genomic_DNA"/>
</dbReference>
<feature type="chain" id="PRO_5039497636" evidence="1">
    <location>
        <begin position="41"/>
        <end position="189"/>
    </location>
</feature>
<organism evidence="2 3">
    <name type="scientific">Streptomyces armeniacus</name>
    <dbReference type="NCBI Taxonomy" id="83291"/>
    <lineage>
        <taxon>Bacteria</taxon>
        <taxon>Bacillati</taxon>
        <taxon>Actinomycetota</taxon>
        <taxon>Actinomycetes</taxon>
        <taxon>Kitasatosporales</taxon>
        <taxon>Streptomycetaceae</taxon>
        <taxon>Streptomyces</taxon>
    </lineage>
</organism>
<name>A0A345XNH0_9ACTN</name>
<gene>
    <name evidence="2" type="ORF">DVA86_11550</name>
</gene>
<dbReference type="Pfam" id="PF12028">
    <property type="entry name" value="DUF3515"/>
    <property type="match status" value="1"/>
</dbReference>
<sequence>MPCGPSVAPPYARPVSPARRRAARRLFPLPLALATVIAIAGCSSSDGGAGPAVPSPSGKAAAACRTLHGELPERVNGQDRTELEPASEYTAAWGDPTIELRCGVPRPEVLTPGSEHYNPTSDAAEVNGVSWLIEQRDGGYRFTTTDRAALFLEVTVPDAYAPEVGALTDLAKAVRSALPAGTPPAPKGG</sequence>
<reference evidence="2 3" key="1">
    <citation type="submission" date="2018-07" db="EMBL/GenBank/DDBJ databases">
        <title>Draft genome of the type strain Streptomyces armeniacus ATCC 15676.</title>
        <authorList>
            <person name="Labana P."/>
            <person name="Gosse J.T."/>
            <person name="Boddy C.N."/>
        </authorList>
    </citation>
    <scope>NUCLEOTIDE SEQUENCE [LARGE SCALE GENOMIC DNA]</scope>
    <source>
        <strain evidence="2 3">ATCC 15676</strain>
    </source>
</reference>
<feature type="signal peptide" evidence="1">
    <location>
        <begin position="1"/>
        <end position="40"/>
    </location>
</feature>
<accession>A0A345XNH0</accession>
<dbReference type="KEGG" id="sarm:DVA86_11550"/>
<evidence type="ECO:0000256" key="1">
    <source>
        <dbReference type="SAM" id="SignalP"/>
    </source>
</evidence>
<evidence type="ECO:0000313" key="3">
    <source>
        <dbReference type="Proteomes" id="UP000254425"/>
    </source>
</evidence>
<protein>
    <submittedName>
        <fullName evidence="2">DUF3515 domain-containing protein</fullName>
    </submittedName>
</protein>
<evidence type="ECO:0000313" key="2">
    <source>
        <dbReference type="EMBL" id="AXK33186.1"/>
    </source>
</evidence>
<dbReference type="Proteomes" id="UP000254425">
    <property type="component" value="Chromosome"/>
</dbReference>